<comment type="caution">
    <text evidence="9">The sequence shown here is derived from an EMBL/GenBank/DDBJ whole genome shotgun (WGS) entry which is preliminary data.</text>
</comment>
<keyword evidence="5 6" id="KW-0408">Iron</keyword>
<evidence type="ECO:0000313" key="10">
    <source>
        <dbReference type="Proteomes" id="UP000556026"/>
    </source>
</evidence>
<evidence type="ECO:0000256" key="2">
    <source>
        <dbReference type="ARBA" id="ARBA00022617"/>
    </source>
</evidence>
<dbReference type="InterPro" id="IPR004852">
    <property type="entry name" value="Di-haem_cyt_c_peroxidsae"/>
</dbReference>
<feature type="chain" id="PRO_5028188848" description="Cytochrome c domain-containing protein" evidence="7">
    <location>
        <begin position="26"/>
        <end position="875"/>
    </location>
</feature>
<dbReference type="InterPro" id="IPR051395">
    <property type="entry name" value="Cytochrome_c_Peroxidase/MauG"/>
</dbReference>
<dbReference type="Proteomes" id="UP000556026">
    <property type="component" value="Unassembled WGS sequence"/>
</dbReference>
<reference evidence="10" key="1">
    <citation type="submission" date="2020-06" db="EMBL/GenBank/DDBJ databases">
        <title>Draft genomic sequence of Geomonas sp. Red330.</title>
        <authorList>
            <person name="Itoh H."/>
            <person name="Zhenxing X."/>
            <person name="Ushijima N."/>
            <person name="Masuda Y."/>
            <person name="Shiratori Y."/>
            <person name="Senoo K."/>
        </authorList>
    </citation>
    <scope>NUCLEOTIDE SEQUENCE [LARGE SCALE GENOMIC DNA]</scope>
    <source>
        <strain evidence="10">Red330</strain>
    </source>
</reference>
<gene>
    <name evidence="9" type="ORF">GMST_19520</name>
</gene>
<feature type="signal peptide" evidence="7">
    <location>
        <begin position="1"/>
        <end position="25"/>
    </location>
</feature>
<dbReference type="InterPro" id="IPR036909">
    <property type="entry name" value="Cyt_c-like_dom_sf"/>
</dbReference>
<dbReference type="RefSeq" id="WP_183354463.1">
    <property type="nucleotide sequence ID" value="NZ_BLXX01000005.1"/>
</dbReference>
<feature type="domain" description="Cytochrome c" evidence="8">
    <location>
        <begin position="380"/>
        <end position="590"/>
    </location>
</feature>
<keyword evidence="3 6" id="KW-0479">Metal-binding</keyword>
<dbReference type="AlphaFoldDB" id="A0A6V8MI76"/>
<evidence type="ECO:0000313" key="9">
    <source>
        <dbReference type="EMBL" id="GFO59627.1"/>
    </source>
</evidence>
<dbReference type="GO" id="GO:0020037">
    <property type="term" value="F:heme binding"/>
    <property type="evidence" value="ECO:0007669"/>
    <property type="project" value="InterPro"/>
</dbReference>
<evidence type="ECO:0000256" key="6">
    <source>
        <dbReference type="PROSITE-ProRule" id="PRU00433"/>
    </source>
</evidence>
<comment type="subcellular location">
    <subcellularLocation>
        <location evidence="1">Cell envelope</location>
    </subcellularLocation>
</comment>
<keyword evidence="10" id="KW-1185">Reference proteome</keyword>
<dbReference type="GO" id="GO:0046872">
    <property type="term" value="F:metal ion binding"/>
    <property type="evidence" value="ECO:0007669"/>
    <property type="project" value="UniProtKB-KW"/>
</dbReference>
<dbReference type="Pfam" id="PF03150">
    <property type="entry name" value="CCP_MauG"/>
    <property type="match status" value="1"/>
</dbReference>
<proteinExistence type="predicted"/>
<evidence type="ECO:0000256" key="1">
    <source>
        <dbReference type="ARBA" id="ARBA00004196"/>
    </source>
</evidence>
<dbReference type="CDD" id="cd14256">
    <property type="entry name" value="Dockerin_I"/>
    <property type="match status" value="1"/>
</dbReference>
<evidence type="ECO:0000256" key="7">
    <source>
        <dbReference type="SAM" id="SignalP"/>
    </source>
</evidence>
<name>A0A6V8MI76_9BACT</name>
<organism evidence="9 10">
    <name type="scientific">Geomonas silvestris</name>
    <dbReference type="NCBI Taxonomy" id="2740184"/>
    <lineage>
        <taxon>Bacteria</taxon>
        <taxon>Pseudomonadati</taxon>
        <taxon>Thermodesulfobacteriota</taxon>
        <taxon>Desulfuromonadia</taxon>
        <taxon>Geobacterales</taxon>
        <taxon>Geobacteraceae</taxon>
        <taxon>Geomonas</taxon>
    </lineage>
</organism>
<sequence>MTRANLVRRLLAALICLCLSGTSFAEVVPPPTLFPLNQIPVPEPPSLFQYLKNKPAAIRLGKAFFWEMQAGSDGIVACGSCHFHAGADSRLKNTVNPGTRGGDTTFQVRGPNDTLQPGDFPFHQRQNPEFQASPVLRDSNDVVGSQGVTLNSFVGIVSGSAVDDGVPVADPIFQAGGVNMRRVTARNAPSVIDAVFNFNNFWDGRAHFVFNGENPFGPLDPSAGVWINQNNTLLKQPVLIEFASLASQATGPPLDDTEMSFTGRSFPQLGRKLLSLTPLGKQLVHPGDSVLGTFSNSVRQQNGTPSPDKGLRVSYRQLIQDAFQDQFWNSSLLTPAGYSQMEANFAFFWGLAIQLYEATLVSDQTPFDRFLGGDQNALTTQQQDGFSLFFGAAGCSACHINSELSSASVRASGFLTNASHALIEPMTVASGLQVIYDNGFNNTGVRPTAEDIARGGSAPFVNSATGFPFPLSFSALAELQALGTLAFNPNLFPLGAPVTPILPPQIRATFPVANQGNFKVPGLRNVELTAPYFHDGGVLTLDDVVDFYVRGGNFPVANQASLDPGIVEIGTLQNQPAKQAALVAFLKSLTDERVRAESAPFDHPELFVPNGDPGFISIPARDALGNAAASLLITLDPVTSPTGLASQSIGGTVDAGSSVSVTLDTAAAVGPVTVSGTRWSAQVTGLVRGANTLTVTATNQAGDSASVKGSITLLTTPGLTLDAIPAVTARAQLVIGGSVDAGLTPVVALNSAATAGPVTTSVGGTRWSCTISNLVPGANIITVVAVDAAGNLAVRSAQAKYAPSDGDLNLDGQVDLADALGALRIAVGVDQAPGAEAKAHADVAPLVNGAPSPDGVVDLLDALVILKKVVGSLNF</sequence>
<dbReference type="PROSITE" id="PS51007">
    <property type="entry name" value="CYTC"/>
    <property type="match status" value="1"/>
</dbReference>
<keyword evidence="4" id="KW-0560">Oxidoreductase</keyword>
<evidence type="ECO:0000256" key="3">
    <source>
        <dbReference type="ARBA" id="ARBA00022723"/>
    </source>
</evidence>
<keyword evidence="2 6" id="KW-0349">Heme</keyword>
<dbReference type="Gene3D" id="2.60.40.10">
    <property type="entry name" value="Immunoglobulins"/>
    <property type="match status" value="2"/>
</dbReference>
<evidence type="ECO:0000256" key="4">
    <source>
        <dbReference type="ARBA" id="ARBA00023002"/>
    </source>
</evidence>
<dbReference type="InterPro" id="IPR036439">
    <property type="entry name" value="Dockerin_dom_sf"/>
</dbReference>
<dbReference type="GO" id="GO:0009055">
    <property type="term" value="F:electron transfer activity"/>
    <property type="evidence" value="ECO:0007669"/>
    <property type="project" value="InterPro"/>
</dbReference>
<dbReference type="GO" id="GO:0004130">
    <property type="term" value="F:cytochrome-c peroxidase activity"/>
    <property type="evidence" value="ECO:0007669"/>
    <property type="project" value="TreeGrafter"/>
</dbReference>
<accession>A0A6V8MI76</accession>
<protein>
    <recommendedName>
        <fullName evidence="8">Cytochrome c domain-containing protein</fullName>
    </recommendedName>
</protein>
<dbReference type="InterPro" id="IPR009056">
    <property type="entry name" value="Cyt_c-like_dom"/>
</dbReference>
<dbReference type="Gene3D" id="1.10.1330.10">
    <property type="entry name" value="Dockerin domain"/>
    <property type="match status" value="1"/>
</dbReference>
<dbReference type="GO" id="GO:0030313">
    <property type="term" value="C:cell envelope"/>
    <property type="evidence" value="ECO:0007669"/>
    <property type="project" value="UniProtKB-SubCell"/>
</dbReference>
<keyword evidence="7" id="KW-0732">Signal</keyword>
<dbReference type="Gene3D" id="1.10.760.10">
    <property type="entry name" value="Cytochrome c-like domain"/>
    <property type="match status" value="2"/>
</dbReference>
<dbReference type="PANTHER" id="PTHR30600">
    <property type="entry name" value="CYTOCHROME C PEROXIDASE-RELATED"/>
    <property type="match status" value="1"/>
</dbReference>
<dbReference type="EMBL" id="BLXX01000005">
    <property type="protein sequence ID" value="GFO59627.1"/>
    <property type="molecule type" value="Genomic_DNA"/>
</dbReference>
<dbReference type="GO" id="GO:0000272">
    <property type="term" value="P:polysaccharide catabolic process"/>
    <property type="evidence" value="ECO:0007669"/>
    <property type="project" value="InterPro"/>
</dbReference>
<evidence type="ECO:0000256" key="5">
    <source>
        <dbReference type="ARBA" id="ARBA00023004"/>
    </source>
</evidence>
<dbReference type="InterPro" id="IPR013783">
    <property type="entry name" value="Ig-like_fold"/>
</dbReference>
<dbReference type="SUPFAM" id="SSF46626">
    <property type="entry name" value="Cytochrome c"/>
    <property type="match status" value="2"/>
</dbReference>
<evidence type="ECO:0000259" key="8">
    <source>
        <dbReference type="PROSITE" id="PS51007"/>
    </source>
</evidence>